<dbReference type="SMART" id="SM00671">
    <property type="entry name" value="SEL1"/>
    <property type="match status" value="3"/>
</dbReference>
<evidence type="ECO:0000256" key="1">
    <source>
        <dbReference type="SAM" id="MobiDB-lite"/>
    </source>
</evidence>
<protein>
    <submittedName>
        <fullName evidence="2">Podospora anserina S mat+ genomic DNA chromosome 1, supercontig 1</fullName>
    </submittedName>
</protein>
<dbReference type="InterPro" id="IPR011990">
    <property type="entry name" value="TPR-like_helical_dom_sf"/>
</dbReference>
<feature type="region of interest" description="Disordered" evidence="1">
    <location>
        <begin position="128"/>
        <end position="161"/>
    </location>
</feature>
<dbReference type="Proteomes" id="UP000001197">
    <property type="component" value="Chromosome 1"/>
</dbReference>
<organism evidence="2">
    <name type="scientific">Podospora anserina (strain S / ATCC MYA-4624 / DSM 980 / FGSC 10383)</name>
    <name type="common">Pleurage anserina</name>
    <dbReference type="NCBI Taxonomy" id="515849"/>
    <lineage>
        <taxon>Eukaryota</taxon>
        <taxon>Fungi</taxon>
        <taxon>Dikarya</taxon>
        <taxon>Ascomycota</taxon>
        <taxon>Pezizomycotina</taxon>
        <taxon>Sordariomycetes</taxon>
        <taxon>Sordariomycetidae</taxon>
        <taxon>Sordariales</taxon>
        <taxon>Podosporaceae</taxon>
        <taxon>Podospora</taxon>
        <taxon>Podospora anserina</taxon>
    </lineage>
</organism>
<dbReference type="HOGENOM" id="CLU_011273_0_0_1"/>
<dbReference type="eggNOG" id="ENOG502QV88">
    <property type="taxonomic scope" value="Eukaryota"/>
</dbReference>
<reference evidence="2" key="2">
    <citation type="submission" date="2008-07" db="EMBL/GenBank/DDBJ databases">
        <authorList>
            <person name="Genoscope - CEA"/>
        </authorList>
    </citation>
    <scope>NUCLEOTIDE SEQUENCE</scope>
    <source>
        <strain evidence="2">S mat+</strain>
    </source>
</reference>
<dbReference type="EMBL" id="CU633438">
    <property type="protein sequence ID" value="CAP60530.1"/>
    <property type="molecule type" value="Genomic_DNA"/>
</dbReference>
<accession>B2A929</accession>
<feature type="compositionally biased region" description="Polar residues" evidence="1">
    <location>
        <begin position="254"/>
        <end position="273"/>
    </location>
</feature>
<dbReference type="InterPro" id="IPR006597">
    <property type="entry name" value="Sel1-like"/>
</dbReference>
<dbReference type="GO" id="GO:0010972">
    <property type="term" value="P:negative regulation of G2/M transition of mitotic cell cycle"/>
    <property type="evidence" value="ECO:0007669"/>
    <property type="project" value="TreeGrafter"/>
</dbReference>
<dbReference type="InterPro" id="IPR052945">
    <property type="entry name" value="Mitotic_Regulator"/>
</dbReference>
<feature type="compositionally biased region" description="Polar residues" evidence="1">
    <location>
        <begin position="190"/>
        <end position="212"/>
    </location>
</feature>
<feature type="compositionally biased region" description="Polar residues" evidence="1">
    <location>
        <begin position="448"/>
        <end position="458"/>
    </location>
</feature>
<dbReference type="Pfam" id="PF08238">
    <property type="entry name" value="Sel1"/>
    <property type="match status" value="3"/>
</dbReference>
<name>B2A929_PODAN</name>
<feature type="compositionally biased region" description="Low complexity" evidence="1">
    <location>
        <begin position="402"/>
        <end position="411"/>
    </location>
</feature>
<dbReference type="GeneID" id="6197118"/>
<dbReference type="EMBL" id="FO904936">
    <property type="protein sequence ID" value="CDP23173.1"/>
    <property type="molecule type" value="Genomic_DNA"/>
</dbReference>
<evidence type="ECO:0000313" key="4">
    <source>
        <dbReference type="Proteomes" id="UP000001197"/>
    </source>
</evidence>
<evidence type="ECO:0000313" key="2">
    <source>
        <dbReference type="EMBL" id="CAP60530.1"/>
    </source>
</evidence>
<dbReference type="RefSeq" id="XP_001913048.1">
    <property type="nucleotide sequence ID" value="XM_001913013.1"/>
</dbReference>
<dbReference type="VEuPathDB" id="FungiDB:PODANS_1_8230"/>
<reference evidence="4" key="3">
    <citation type="journal article" date="2014" name="Genetics">
        <title>Maintaining two mating types: Structure of the mating type locus and its role in heterokaryosis in Podospora anserina.</title>
        <authorList>
            <person name="Grognet P."/>
            <person name="Bidard F."/>
            <person name="Kuchly C."/>
            <person name="Tong L.C.H."/>
            <person name="Coppin E."/>
            <person name="Benkhali J.A."/>
            <person name="Couloux A."/>
            <person name="Wincker P."/>
            <person name="Debuchy R."/>
            <person name="Silar P."/>
        </authorList>
    </citation>
    <scope>GENOME REANNOTATION</scope>
    <source>
        <strain evidence="4">S / ATCC MYA-4624 / DSM 980 / FGSC 10383</strain>
    </source>
</reference>
<feature type="region of interest" description="Disordered" evidence="1">
    <location>
        <begin position="382"/>
        <end position="462"/>
    </location>
</feature>
<feature type="region of interest" description="Disordered" evidence="1">
    <location>
        <begin position="1"/>
        <end position="34"/>
    </location>
</feature>
<dbReference type="AlphaFoldDB" id="B2A929"/>
<feature type="compositionally biased region" description="Basic and acidic residues" evidence="1">
    <location>
        <begin position="149"/>
        <end position="161"/>
    </location>
</feature>
<keyword evidence="4" id="KW-1185">Reference proteome</keyword>
<reference evidence="2 4" key="1">
    <citation type="journal article" date="2008" name="Genome Biol.">
        <title>The genome sequence of the model ascomycete fungus Podospora anserina.</title>
        <authorList>
            <person name="Espagne E."/>
            <person name="Lespinet O."/>
            <person name="Malagnac F."/>
            <person name="Da Silva C."/>
            <person name="Jaillon O."/>
            <person name="Porcel B.M."/>
            <person name="Couloux A."/>
            <person name="Aury J.-M."/>
            <person name="Segurens B."/>
            <person name="Poulain J."/>
            <person name="Anthouard V."/>
            <person name="Grossetete S."/>
            <person name="Khalili H."/>
            <person name="Coppin E."/>
            <person name="Dequard-Chablat M."/>
            <person name="Picard M."/>
            <person name="Contamine V."/>
            <person name="Arnaise S."/>
            <person name="Bourdais A."/>
            <person name="Berteaux-Lecellier V."/>
            <person name="Gautheret D."/>
            <person name="de Vries R.P."/>
            <person name="Battaglia E."/>
            <person name="Coutinho P.M."/>
            <person name="Danchin E.G.J."/>
            <person name="Henrissat B."/>
            <person name="El Khoury R."/>
            <person name="Sainsard-Chanet A."/>
            <person name="Boivin A."/>
            <person name="Pinan-Lucarre B."/>
            <person name="Sellem C.H."/>
            <person name="Debuchy R."/>
            <person name="Wincker P."/>
            <person name="Weissenbach J."/>
            <person name="Silar P."/>
        </authorList>
    </citation>
    <scope>NUCLEOTIDE SEQUENCE [LARGE SCALE GENOMIC DNA]</scope>
    <source>
        <strain evidence="4">S / ATCC MYA-4624 / DSM 980 / FGSC 10383</strain>
        <strain evidence="2">S mat+</strain>
    </source>
</reference>
<feature type="region of interest" description="Disordered" evidence="1">
    <location>
        <begin position="90"/>
        <end position="112"/>
    </location>
</feature>
<proteinExistence type="predicted"/>
<gene>
    <name evidence="2" type="ORF">PODANS_1_8230</name>
</gene>
<reference evidence="3" key="4">
    <citation type="submission" date="2015-04" db="EMBL/GenBank/DDBJ databases">
        <title>Maintaining two mating types: Structure of the mating type locus and its role in heterokaryosis in Podospora anserina.</title>
        <authorList>
            <person name="Grognet P."/>
            <person name="Bidard F."/>
            <person name="Kuchly C."/>
            <person name="Chan Ho Tong L."/>
            <person name="Coppin E."/>
            <person name="Ait Benkhali J."/>
            <person name="Couloux A."/>
            <person name="Wincker P."/>
            <person name="Debuchy R."/>
            <person name="Silar P."/>
        </authorList>
    </citation>
    <scope>NUCLEOTIDE SEQUENCE</scope>
</reference>
<dbReference type="OrthoDB" id="2384430at2759"/>
<dbReference type="PANTHER" id="PTHR43628:SF11">
    <property type="entry name" value="PROTEIN DSF2"/>
    <property type="match status" value="1"/>
</dbReference>
<dbReference type="PANTHER" id="PTHR43628">
    <property type="entry name" value="ACTIVATOR OF C KINASE PROTEIN 1-RELATED"/>
    <property type="match status" value="1"/>
</dbReference>
<dbReference type="STRING" id="515849.B2A929"/>
<feature type="region of interest" description="Disordered" evidence="1">
    <location>
        <begin position="190"/>
        <end position="273"/>
    </location>
</feature>
<dbReference type="KEGG" id="pan:PODANSg10097"/>
<dbReference type="Gene3D" id="1.25.40.10">
    <property type="entry name" value="Tetratricopeptide repeat domain"/>
    <property type="match status" value="1"/>
</dbReference>
<dbReference type="SUPFAM" id="SSF81901">
    <property type="entry name" value="HCP-like"/>
    <property type="match status" value="1"/>
</dbReference>
<sequence>MANRPDFIDVRSKSSASVGRPLRSPRLHVAGEAPPELSPLDAFALQSRLLAKQLQESQKSGRRMSRLPPLTTESPLIMQGRSEYFRSMSHDSASEEEFAAQHSAGSGFRPEVETDINNRPVSVHPRMSHIPPTPEQNVPVPKLPPTFDSQKEADQEQEQDRESLFGVGARREHSPGPMDTAAPPAQLTRTVTQESIPLPASTPTRSITSSPERISKTTSHEAGGLVPPRPLFTKRSSSLMSSHDSSADDEGFSTPMSTSFHSQGSRKFSTSSGVLSPGFAPYQRSPSISSDISALPRPSFNFSRPLSRAGTPSLDPPARQASSDSHASFMLTTDDAAHTPISMSSEALTESTPKEDVFVLPRGKALQRNSVVLPDMKAPARFSWEHPVENHGQPPPSPPSRPASRPTSSTGPPNPPEANTRPSHERSKLSTEIFRSGPEPFPPLGRPSTESARVSGESQRGRAPFAHLHDAAAGRSIMSNNTSDSASTIKPGPATPANPPTMADLTAEEHVNKAIALHQEGSLPESAWHLRHAAKQGHPTGMLLYALACRHGWGMRPNPREGVEWLRKAMDSANLEIKEDEEHAKEGKHVDVNERKTHRAQLALSIYELGVSHMNGWGIEQDKVLALKCFETAGAWGDVDALAEAGFCYAQGIGCKKNLKKSAKLYREAESKGMSMVGNSWYVSVMYSLARKSFNIGTGFTSQNMPTTLKRTRRTGQSRNLERASLAERRIDLFARHAMPTNITLQTSITRRPTTTPLPIKDGIFVSTLCIFLGGFFFLC</sequence>
<dbReference type="GO" id="GO:0032153">
    <property type="term" value="C:cell division site"/>
    <property type="evidence" value="ECO:0007669"/>
    <property type="project" value="TreeGrafter"/>
</dbReference>
<feature type="compositionally biased region" description="Basic and acidic residues" evidence="1">
    <location>
        <begin position="1"/>
        <end position="12"/>
    </location>
</feature>
<feature type="region of interest" description="Disordered" evidence="1">
    <location>
        <begin position="303"/>
        <end position="325"/>
    </location>
</feature>
<evidence type="ECO:0000313" key="3">
    <source>
        <dbReference type="EMBL" id="CDP23173.1"/>
    </source>
</evidence>